<comment type="caution">
    <text evidence="1">The sequence shown here is derived from an EMBL/GenBank/DDBJ whole genome shotgun (WGS) entry which is preliminary data.</text>
</comment>
<name>A0A7W5FFG8_9ACTN</name>
<sequence>MSNFVEIRSSPAEIISIATGLRNRGADLVTAVSGICHEIEAQEREPKTFPSDQFTDPFVAQYKKVADATDGDGHPANEAVRLGAAYCGTKLTEIGDFVNKAMVNYEAGDQQGATEINQSAR</sequence>
<accession>A0A7W5FFG8</accession>
<dbReference type="Proteomes" id="UP000590749">
    <property type="component" value="Unassembled WGS sequence"/>
</dbReference>
<protein>
    <recommendedName>
        <fullName evidence="3">Excreted virulence factor EspC, type VII ESX diderm</fullName>
    </recommendedName>
</protein>
<organism evidence="1 2">
    <name type="scientific">Actinoplanes campanulatus</name>
    <dbReference type="NCBI Taxonomy" id="113559"/>
    <lineage>
        <taxon>Bacteria</taxon>
        <taxon>Bacillati</taxon>
        <taxon>Actinomycetota</taxon>
        <taxon>Actinomycetes</taxon>
        <taxon>Micromonosporales</taxon>
        <taxon>Micromonosporaceae</taxon>
        <taxon>Actinoplanes</taxon>
    </lineage>
</organism>
<dbReference type="AlphaFoldDB" id="A0A7W5FFG8"/>
<evidence type="ECO:0000313" key="1">
    <source>
        <dbReference type="EMBL" id="MBB3096342.1"/>
    </source>
</evidence>
<dbReference type="EMBL" id="JACHXF010000008">
    <property type="protein sequence ID" value="MBB3096342.1"/>
    <property type="molecule type" value="Genomic_DNA"/>
</dbReference>
<evidence type="ECO:0000313" key="2">
    <source>
        <dbReference type="Proteomes" id="UP000590749"/>
    </source>
</evidence>
<proteinExistence type="predicted"/>
<keyword evidence="2" id="KW-1185">Reference proteome</keyword>
<dbReference type="RefSeq" id="WP_183221802.1">
    <property type="nucleotide sequence ID" value="NZ_BMPW01000007.1"/>
</dbReference>
<gene>
    <name evidence="1" type="ORF">FHR83_004012</name>
</gene>
<reference evidence="1 2" key="1">
    <citation type="submission" date="2020-08" db="EMBL/GenBank/DDBJ databases">
        <title>Genomic Encyclopedia of Type Strains, Phase III (KMG-III): the genomes of soil and plant-associated and newly described type strains.</title>
        <authorList>
            <person name="Whitman W."/>
        </authorList>
    </citation>
    <scope>NUCLEOTIDE SEQUENCE [LARGE SCALE GENOMIC DNA]</scope>
    <source>
        <strain evidence="1 2">CECT 3287</strain>
    </source>
</reference>
<evidence type="ECO:0008006" key="3">
    <source>
        <dbReference type="Google" id="ProtNLM"/>
    </source>
</evidence>